<comment type="cofactor">
    <cofactor evidence="9">
        <name>[2Fe-2S] cluster</name>
        <dbReference type="ChEBI" id="CHEBI:190135"/>
    </cofactor>
</comment>
<organism evidence="11 12">
    <name type="scientific">Nocardioides daedukensis</name>
    <dbReference type="NCBI Taxonomy" id="634462"/>
    <lineage>
        <taxon>Bacteria</taxon>
        <taxon>Bacillati</taxon>
        <taxon>Actinomycetota</taxon>
        <taxon>Actinomycetes</taxon>
        <taxon>Propionibacteriales</taxon>
        <taxon>Nocardioidaceae</taxon>
        <taxon>Nocardioides</taxon>
    </lineage>
</organism>
<dbReference type="PANTHER" id="PTHR10134">
    <property type="entry name" value="CYTOCHROME B-C1 COMPLEX SUBUNIT RIESKE, MITOCHONDRIAL"/>
    <property type="match status" value="1"/>
</dbReference>
<dbReference type="GO" id="GO:0016705">
    <property type="term" value="F:oxidoreductase activity, acting on paired donors, with incorporation or reduction of molecular oxygen"/>
    <property type="evidence" value="ECO:0007669"/>
    <property type="project" value="UniProtKB-ARBA"/>
</dbReference>
<keyword evidence="5" id="KW-0408">Iron</keyword>
<dbReference type="GO" id="GO:0046872">
    <property type="term" value="F:metal ion binding"/>
    <property type="evidence" value="ECO:0007669"/>
    <property type="project" value="UniProtKB-KW"/>
</dbReference>
<keyword evidence="4" id="KW-0479">Metal-binding</keyword>
<feature type="domain" description="Rieske" evidence="10">
    <location>
        <begin position="44"/>
        <end position="135"/>
    </location>
</feature>
<sequence length="136" mass="13237">MEPSTCLSRRRALGGAAVVGVGVPLLAACGGGSSDKPAAPDAGTVLAKTSDIEVGGGLILDEEKIVITQPTAGEFKAFSATCTHQGCLVTGVSTTIDCSCHNSAFAIADGSVAGGPAPEGLPEIAITVKGGQITAA</sequence>
<evidence type="ECO:0000256" key="8">
    <source>
        <dbReference type="ARBA" id="ARBA00029586"/>
    </source>
</evidence>
<dbReference type="GO" id="GO:0051537">
    <property type="term" value="F:2 iron, 2 sulfur cluster binding"/>
    <property type="evidence" value="ECO:0007669"/>
    <property type="project" value="UniProtKB-KW"/>
</dbReference>
<evidence type="ECO:0000256" key="2">
    <source>
        <dbReference type="ARBA" id="ARBA00015816"/>
    </source>
</evidence>
<evidence type="ECO:0000256" key="1">
    <source>
        <dbReference type="ARBA" id="ARBA00002494"/>
    </source>
</evidence>
<dbReference type="InterPro" id="IPR036922">
    <property type="entry name" value="Rieske_2Fe-2S_sf"/>
</dbReference>
<comment type="caution">
    <text evidence="11">The sequence shown here is derived from an EMBL/GenBank/DDBJ whole genome shotgun (WGS) entry which is preliminary data.</text>
</comment>
<keyword evidence="3" id="KW-0001">2Fe-2S</keyword>
<dbReference type="AlphaFoldDB" id="A0A7Y9RYR5"/>
<keyword evidence="12" id="KW-1185">Reference proteome</keyword>
<evidence type="ECO:0000259" key="10">
    <source>
        <dbReference type="PROSITE" id="PS51296"/>
    </source>
</evidence>
<keyword evidence="7" id="KW-1015">Disulfide bond</keyword>
<dbReference type="PROSITE" id="PS51296">
    <property type="entry name" value="RIESKE"/>
    <property type="match status" value="1"/>
</dbReference>
<protein>
    <recommendedName>
        <fullName evidence="2">Cytochrome bc1 complex Rieske iron-sulfur subunit</fullName>
    </recommendedName>
    <alternativeName>
        <fullName evidence="8">Cytochrome bc1 reductase complex subunit QcrA</fullName>
    </alternativeName>
</protein>
<dbReference type="FunFam" id="2.102.10.10:FF:000016">
    <property type="entry name" value="Nitrite reductase/ring-hydroxylating ferredoxin subunit"/>
    <property type="match status" value="1"/>
</dbReference>
<dbReference type="InterPro" id="IPR005805">
    <property type="entry name" value="Rieske_Fe-S_prot_C"/>
</dbReference>
<dbReference type="InterPro" id="IPR017941">
    <property type="entry name" value="Rieske_2Fe-2S"/>
</dbReference>
<dbReference type="GO" id="GO:0016020">
    <property type="term" value="C:membrane"/>
    <property type="evidence" value="ECO:0007669"/>
    <property type="project" value="InterPro"/>
</dbReference>
<evidence type="ECO:0000256" key="3">
    <source>
        <dbReference type="ARBA" id="ARBA00022714"/>
    </source>
</evidence>
<proteinExistence type="predicted"/>
<evidence type="ECO:0000313" key="11">
    <source>
        <dbReference type="EMBL" id="NYG57769.1"/>
    </source>
</evidence>
<dbReference type="InterPro" id="IPR006311">
    <property type="entry name" value="TAT_signal"/>
</dbReference>
<dbReference type="InterPro" id="IPR014349">
    <property type="entry name" value="Rieske_Fe-S_prot"/>
</dbReference>
<name>A0A7Y9RYR5_9ACTN</name>
<dbReference type="PROSITE" id="PS51318">
    <property type="entry name" value="TAT"/>
    <property type="match status" value="1"/>
</dbReference>
<dbReference type="SUPFAM" id="SSF50022">
    <property type="entry name" value="ISP domain"/>
    <property type="match status" value="1"/>
</dbReference>
<dbReference type="Pfam" id="PF00355">
    <property type="entry name" value="Rieske"/>
    <property type="match status" value="1"/>
</dbReference>
<accession>A0A7Y9RYR5</accession>
<evidence type="ECO:0000313" key="12">
    <source>
        <dbReference type="Proteomes" id="UP000540656"/>
    </source>
</evidence>
<gene>
    <name evidence="11" type="ORF">BJ980_000692</name>
</gene>
<keyword evidence="6" id="KW-0411">Iron-sulfur</keyword>
<comment type="function">
    <text evidence="1">Iron-sulfur subunit of the cytochrome bc1 complex, an essential component of the respiratory electron transport chain required for ATP synthesis. The bc1 complex catalyzes the oxidation of menaquinol and the reduction of cytochrome c in the respiratory chain. The bc1 complex operates through a Q-cycle mechanism that couples electron transfer to generation of the proton gradient that drives ATP synthesis.</text>
</comment>
<reference evidence="11 12" key="1">
    <citation type="submission" date="2020-07" db="EMBL/GenBank/DDBJ databases">
        <title>Sequencing the genomes of 1000 actinobacteria strains.</title>
        <authorList>
            <person name="Klenk H.-P."/>
        </authorList>
    </citation>
    <scope>NUCLEOTIDE SEQUENCE [LARGE SCALE GENOMIC DNA]</scope>
    <source>
        <strain evidence="11 12">DSM 23819</strain>
    </source>
</reference>
<evidence type="ECO:0000256" key="9">
    <source>
        <dbReference type="ARBA" id="ARBA00034078"/>
    </source>
</evidence>
<dbReference type="Gene3D" id="2.102.10.10">
    <property type="entry name" value="Rieske [2Fe-2S] iron-sulphur domain"/>
    <property type="match status" value="1"/>
</dbReference>
<evidence type="ECO:0000256" key="4">
    <source>
        <dbReference type="ARBA" id="ARBA00022723"/>
    </source>
</evidence>
<dbReference type="RefSeq" id="WP_343047671.1">
    <property type="nucleotide sequence ID" value="NZ_JACCAA010000001.1"/>
</dbReference>
<dbReference type="CDD" id="cd03467">
    <property type="entry name" value="Rieske"/>
    <property type="match status" value="1"/>
</dbReference>
<evidence type="ECO:0000256" key="6">
    <source>
        <dbReference type="ARBA" id="ARBA00023014"/>
    </source>
</evidence>
<dbReference type="GO" id="GO:0004497">
    <property type="term" value="F:monooxygenase activity"/>
    <property type="evidence" value="ECO:0007669"/>
    <property type="project" value="UniProtKB-ARBA"/>
</dbReference>
<dbReference type="EMBL" id="JACCAA010000001">
    <property type="protein sequence ID" value="NYG57769.1"/>
    <property type="molecule type" value="Genomic_DNA"/>
</dbReference>
<dbReference type="Proteomes" id="UP000540656">
    <property type="component" value="Unassembled WGS sequence"/>
</dbReference>
<evidence type="ECO:0000256" key="7">
    <source>
        <dbReference type="ARBA" id="ARBA00023157"/>
    </source>
</evidence>
<evidence type="ECO:0000256" key="5">
    <source>
        <dbReference type="ARBA" id="ARBA00023004"/>
    </source>
</evidence>
<dbReference type="PRINTS" id="PR00162">
    <property type="entry name" value="RIESKE"/>
</dbReference>